<dbReference type="EMBL" id="JAKJXO020000009">
    <property type="protein sequence ID" value="KAL1600488.1"/>
    <property type="molecule type" value="Genomic_DNA"/>
</dbReference>
<feature type="signal peptide" evidence="1">
    <location>
        <begin position="1"/>
        <end position="21"/>
    </location>
</feature>
<proteinExistence type="predicted"/>
<dbReference type="Proteomes" id="UP001521785">
    <property type="component" value="Unassembled WGS sequence"/>
</dbReference>
<accession>A0ABR3R7S8</accession>
<sequence>MDFTMMRSFLSIAALFAAALAAPVPGSETNASPNMYYLPLTVTVSNDVTGAHAAVGIDTSGHSFEFGWNLFDSSSPLSRDGKIIATSMQLSFPDLPLPVGHSCGVYNGDKTIGQLDAQHTYLDLDGQPGKAVETDVTNLIVHCDIYVVGQN</sequence>
<comment type="caution">
    <text evidence="2">The sequence shown here is derived from an EMBL/GenBank/DDBJ whole genome shotgun (WGS) entry which is preliminary data.</text>
</comment>
<evidence type="ECO:0000313" key="2">
    <source>
        <dbReference type="EMBL" id="KAL1600488.1"/>
    </source>
</evidence>
<protein>
    <submittedName>
        <fullName evidence="2">Uncharacterized protein</fullName>
    </submittedName>
</protein>
<reference evidence="2 3" key="1">
    <citation type="submission" date="2024-02" db="EMBL/GenBank/DDBJ databases">
        <title>De novo assembly and annotation of 12 fungi associated with fruit tree decline syndrome in Ontario, Canada.</title>
        <authorList>
            <person name="Sulman M."/>
            <person name="Ellouze W."/>
            <person name="Ilyukhin E."/>
        </authorList>
    </citation>
    <scope>NUCLEOTIDE SEQUENCE [LARGE SCALE GENOMIC DNA]</scope>
    <source>
        <strain evidence="2 3">M42-189</strain>
    </source>
</reference>
<gene>
    <name evidence="2" type="ORF">SLS60_006874</name>
</gene>
<keyword evidence="3" id="KW-1185">Reference proteome</keyword>
<keyword evidence="1" id="KW-0732">Signal</keyword>
<organism evidence="2 3">
    <name type="scientific">Paraconiothyrium brasiliense</name>
    <dbReference type="NCBI Taxonomy" id="300254"/>
    <lineage>
        <taxon>Eukaryota</taxon>
        <taxon>Fungi</taxon>
        <taxon>Dikarya</taxon>
        <taxon>Ascomycota</taxon>
        <taxon>Pezizomycotina</taxon>
        <taxon>Dothideomycetes</taxon>
        <taxon>Pleosporomycetidae</taxon>
        <taxon>Pleosporales</taxon>
        <taxon>Massarineae</taxon>
        <taxon>Didymosphaeriaceae</taxon>
        <taxon>Paraconiothyrium</taxon>
    </lineage>
</organism>
<evidence type="ECO:0000313" key="3">
    <source>
        <dbReference type="Proteomes" id="UP001521785"/>
    </source>
</evidence>
<name>A0ABR3R7S8_9PLEO</name>
<feature type="chain" id="PRO_5046499357" evidence="1">
    <location>
        <begin position="22"/>
        <end position="151"/>
    </location>
</feature>
<evidence type="ECO:0000256" key="1">
    <source>
        <dbReference type="SAM" id="SignalP"/>
    </source>
</evidence>